<proteinExistence type="predicted"/>
<sequence>MTQTPDERDVETRAELLPEEQAAGSESPQAQAEAILEECLERTEDPEGTRHDSTQTPG</sequence>
<keyword evidence="3" id="KW-1185">Reference proteome</keyword>
<organism evidence="2 3">
    <name type="scientific">Ornithinimicrobium kibberense</name>
    <dbReference type="NCBI Taxonomy" id="282060"/>
    <lineage>
        <taxon>Bacteria</taxon>
        <taxon>Bacillati</taxon>
        <taxon>Actinomycetota</taxon>
        <taxon>Actinomycetes</taxon>
        <taxon>Micrococcales</taxon>
        <taxon>Ornithinimicrobiaceae</taxon>
        <taxon>Ornithinimicrobium</taxon>
    </lineage>
</organism>
<dbReference type="Proteomes" id="UP001589613">
    <property type="component" value="Unassembled WGS sequence"/>
</dbReference>
<accession>A0ABV5UZE2</accession>
<evidence type="ECO:0000313" key="3">
    <source>
        <dbReference type="Proteomes" id="UP001589613"/>
    </source>
</evidence>
<dbReference type="EMBL" id="JBHMAX010000005">
    <property type="protein sequence ID" value="MFB9730928.1"/>
    <property type="molecule type" value="Genomic_DNA"/>
</dbReference>
<reference evidence="2 3" key="1">
    <citation type="submission" date="2024-09" db="EMBL/GenBank/DDBJ databases">
        <authorList>
            <person name="Sun Q."/>
            <person name="Mori K."/>
        </authorList>
    </citation>
    <scope>NUCLEOTIDE SEQUENCE [LARGE SCALE GENOMIC DNA]</scope>
    <source>
        <strain evidence="2 3">JCM 12763</strain>
    </source>
</reference>
<protein>
    <submittedName>
        <fullName evidence="2">Uncharacterized protein</fullName>
    </submittedName>
</protein>
<comment type="caution">
    <text evidence="2">The sequence shown here is derived from an EMBL/GenBank/DDBJ whole genome shotgun (WGS) entry which is preliminary data.</text>
</comment>
<feature type="region of interest" description="Disordered" evidence="1">
    <location>
        <begin position="1"/>
        <end position="31"/>
    </location>
</feature>
<name>A0ABV5UZE2_9MICO</name>
<evidence type="ECO:0000256" key="1">
    <source>
        <dbReference type="SAM" id="MobiDB-lite"/>
    </source>
</evidence>
<gene>
    <name evidence="2" type="ORF">ACFFN0_02595</name>
</gene>
<dbReference type="RefSeq" id="WP_181409632.1">
    <property type="nucleotide sequence ID" value="NZ_JBHMAX010000005.1"/>
</dbReference>
<feature type="compositionally biased region" description="Basic and acidic residues" evidence="1">
    <location>
        <begin position="1"/>
        <end position="16"/>
    </location>
</feature>
<evidence type="ECO:0000313" key="2">
    <source>
        <dbReference type="EMBL" id="MFB9730928.1"/>
    </source>
</evidence>